<dbReference type="Gene3D" id="3.10.100.10">
    <property type="entry name" value="Mannose-Binding Protein A, subunit A"/>
    <property type="match status" value="1"/>
</dbReference>
<keyword evidence="1" id="KW-0175">Coiled coil</keyword>
<evidence type="ECO:0000256" key="2">
    <source>
        <dbReference type="SAM" id="MobiDB-lite"/>
    </source>
</evidence>
<dbReference type="InterPro" id="IPR001304">
    <property type="entry name" value="C-type_lectin-like"/>
</dbReference>
<dbReference type="InterPro" id="IPR016186">
    <property type="entry name" value="C-type_lectin-like/link_sf"/>
</dbReference>
<evidence type="ECO:0000259" key="3">
    <source>
        <dbReference type="PROSITE" id="PS50041"/>
    </source>
</evidence>
<feature type="domain" description="C-type lectin" evidence="3">
    <location>
        <begin position="211"/>
        <end position="285"/>
    </location>
</feature>
<dbReference type="Ensembl" id="ENSXETT00000113188">
    <property type="protein sequence ID" value="ENSXETP00000107402"/>
    <property type="gene ID" value="ENSXETG00000043459"/>
</dbReference>
<reference evidence="4" key="2">
    <citation type="submission" date="2021-03" db="UniProtKB">
        <authorList>
            <consortium name="Ensembl"/>
        </authorList>
    </citation>
    <scope>IDENTIFICATION</scope>
</reference>
<dbReference type="GeneTree" id="ENSGT00390000003668"/>
<name>A0A803JHK7_XENTR</name>
<dbReference type="SUPFAM" id="SSF56436">
    <property type="entry name" value="C-type lectin-like"/>
    <property type="match status" value="1"/>
</dbReference>
<dbReference type="FunCoup" id="A0A803JHK7">
    <property type="interactions" value="507"/>
</dbReference>
<dbReference type="InterPro" id="IPR016187">
    <property type="entry name" value="CTDL_fold"/>
</dbReference>
<dbReference type="PROSITE" id="PS50041">
    <property type="entry name" value="C_TYPE_LECTIN_2"/>
    <property type="match status" value="1"/>
</dbReference>
<dbReference type="AlphaFoldDB" id="A0A803JHK7"/>
<evidence type="ECO:0000256" key="1">
    <source>
        <dbReference type="SAM" id="Coils"/>
    </source>
</evidence>
<dbReference type="PANTHER" id="PTHR15028">
    <property type="entry name" value="CD72-RELATED"/>
    <property type="match status" value="1"/>
</dbReference>
<organism evidence="4">
    <name type="scientific">Xenopus tropicalis</name>
    <name type="common">Western clawed frog</name>
    <name type="synonym">Silurana tropicalis</name>
    <dbReference type="NCBI Taxonomy" id="8364"/>
    <lineage>
        <taxon>Eukaryota</taxon>
        <taxon>Metazoa</taxon>
        <taxon>Chordata</taxon>
        <taxon>Craniata</taxon>
        <taxon>Vertebrata</taxon>
        <taxon>Euteleostomi</taxon>
        <taxon>Amphibia</taxon>
        <taxon>Batrachia</taxon>
        <taxon>Anura</taxon>
        <taxon>Pipoidea</taxon>
        <taxon>Pipidae</taxon>
        <taxon>Xenopodinae</taxon>
        <taxon>Xenopus</taxon>
        <taxon>Silurana</taxon>
    </lineage>
</organism>
<dbReference type="PANTHER" id="PTHR15028:SF6">
    <property type="entry name" value="B-CELL DIFFERENTIATION ANTIGEN CD72"/>
    <property type="match status" value="1"/>
</dbReference>
<evidence type="ECO:0000313" key="4">
    <source>
        <dbReference type="Ensembl" id="ENSXETP00000107402"/>
    </source>
</evidence>
<protein>
    <recommendedName>
        <fullName evidence="3">C-type lectin domain-containing protein</fullName>
    </recommendedName>
</protein>
<feature type="region of interest" description="Disordered" evidence="2">
    <location>
        <begin position="43"/>
        <end position="66"/>
    </location>
</feature>
<dbReference type="InterPro" id="IPR039689">
    <property type="entry name" value="CD72"/>
</dbReference>
<sequence length="285" mass="32758">MNEAVTYADLKFINLPLKECQTAVFKGDEEEDPGVTYENVETLNAPVRREDNSAPGNRGRAQAPGGLQSRPCSLLLLLLCLGSFSATVGIIIKYLQVSRELGEISASHTELNSSLSGEIQSREEALTLTHQRLSTLQTDLHRLMQDLSNLNRSLQLCNVTERKTREHMIQISQSNERTLEENKAMQNKLNTLEERLRNSDTGYCPSEWTRFGMRCLFFSGKEETWEKSKLNCENKKSTLLILRDNDNELIKFISNNQQDYWIGNEVEWNYKTKKFEWTTWNTLPV</sequence>
<reference evidence="4" key="1">
    <citation type="journal article" date="2010" name="Science">
        <title>The genome of the Western clawed frog Xenopus tropicalis.</title>
        <authorList>
            <person name="Hellsten U."/>
            <person name="Harland R.M."/>
            <person name="Gilchrist M.J."/>
            <person name="Hendrix D."/>
            <person name="Jurka J."/>
            <person name="Kapitonov V."/>
            <person name="Ovcharenko I."/>
            <person name="Putnam N.H."/>
            <person name="Shu S."/>
            <person name="Taher L."/>
            <person name="Blitz I.L."/>
            <person name="Blumberg B."/>
            <person name="Dichmann D.S."/>
            <person name="Dubchak I."/>
            <person name="Amaya E."/>
            <person name="Detter J.C."/>
            <person name="Fletcher R."/>
            <person name="Gerhard D.S."/>
            <person name="Goodstein D."/>
            <person name="Graves T."/>
            <person name="Grigoriev I.V."/>
            <person name="Grimwood J."/>
            <person name="Kawashima T."/>
            <person name="Lindquist E."/>
            <person name="Lucas S.M."/>
            <person name="Mead P.E."/>
            <person name="Mitros T."/>
            <person name="Ogino H."/>
            <person name="Ohta Y."/>
            <person name="Poliakov A.V."/>
            <person name="Pollet N."/>
            <person name="Robert J."/>
            <person name="Salamov A."/>
            <person name="Sater A.K."/>
            <person name="Schmutz J."/>
            <person name="Terry A."/>
            <person name="Vize P.D."/>
            <person name="Warren W.C."/>
            <person name="Wells D."/>
            <person name="Wills A."/>
            <person name="Wilson R.K."/>
            <person name="Zimmerman L.B."/>
            <person name="Zorn A.M."/>
            <person name="Grainger R."/>
            <person name="Grammer T."/>
            <person name="Khokha M.K."/>
            <person name="Richardson P.M."/>
            <person name="Rokhsar D.S."/>
        </authorList>
    </citation>
    <scope>NUCLEOTIDE SEQUENCE [LARGE SCALE GENOMIC DNA]</scope>
    <source>
        <strain evidence="4">Nigerian</strain>
    </source>
</reference>
<dbReference type="InParanoid" id="A0A803JHK7"/>
<feature type="coiled-coil region" evidence="1">
    <location>
        <begin position="133"/>
        <end position="202"/>
    </location>
</feature>
<dbReference type="GO" id="GO:0004888">
    <property type="term" value="F:transmembrane signaling receptor activity"/>
    <property type="evidence" value="ECO:0007669"/>
    <property type="project" value="InterPro"/>
</dbReference>
<proteinExistence type="predicted"/>
<dbReference type="GO" id="GO:0005886">
    <property type="term" value="C:plasma membrane"/>
    <property type="evidence" value="ECO:0007669"/>
    <property type="project" value="InterPro"/>
</dbReference>
<accession>A0A803JHK7</accession>